<accession>A0A4S4MMP3</accession>
<dbReference type="GO" id="GO:0035735">
    <property type="term" value="P:intraciliary transport involved in cilium assembly"/>
    <property type="evidence" value="ECO:0007669"/>
    <property type="project" value="TreeGrafter"/>
</dbReference>
<dbReference type="InterPro" id="IPR052300">
    <property type="entry name" value="Adhesion_Centrosome_assoc"/>
</dbReference>
<dbReference type="Proteomes" id="UP000308730">
    <property type="component" value="Unassembled WGS sequence"/>
</dbReference>
<feature type="compositionally biased region" description="Basic residues" evidence="10">
    <location>
        <begin position="481"/>
        <end position="494"/>
    </location>
</feature>
<dbReference type="OrthoDB" id="312015at2759"/>
<evidence type="ECO:0000256" key="8">
    <source>
        <dbReference type="ARBA" id="ARBA00023212"/>
    </source>
</evidence>
<dbReference type="GO" id="GO:0036064">
    <property type="term" value="C:ciliary basal body"/>
    <property type="evidence" value="ECO:0007669"/>
    <property type="project" value="TreeGrafter"/>
</dbReference>
<reference evidence="11 12" key="1">
    <citation type="submission" date="2019-02" db="EMBL/GenBank/DDBJ databases">
        <title>Genome sequencing of the rare red list fungi Antrodiella citrinella (Flaviporus citrinellus).</title>
        <authorList>
            <person name="Buettner E."/>
            <person name="Kellner H."/>
        </authorList>
    </citation>
    <scope>NUCLEOTIDE SEQUENCE [LARGE SCALE GENOMIC DNA]</scope>
    <source>
        <strain evidence="11 12">DSM 108506</strain>
    </source>
</reference>
<dbReference type="EMBL" id="SGPM01000291">
    <property type="protein sequence ID" value="THH26975.1"/>
    <property type="molecule type" value="Genomic_DNA"/>
</dbReference>
<name>A0A4S4MMP3_9APHY</name>
<evidence type="ECO:0000313" key="12">
    <source>
        <dbReference type="Proteomes" id="UP000308730"/>
    </source>
</evidence>
<dbReference type="Pfam" id="PF11559">
    <property type="entry name" value="ADIP"/>
    <property type="match status" value="1"/>
</dbReference>
<evidence type="ECO:0000256" key="3">
    <source>
        <dbReference type="ARBA" id="ARBA00009291"/>
    </source>
</evidence>
<evidence type="ECO:0000256" key="1">
    <source>
        <dbReference type="ARBA" id="ARBA00004282"/>
    </source>
</evidence>
<keyword evidence="7 9" id="KW-0175">Coiled coil</keyword>
<dbReference type="AlphaFoldDB" id="A0A4S4MMP3"/>
<organism evidence="11 12">
    <name type="scientific">Antrodiella citrinella</name>
    <dbReference type="NCBI Taxonomy" id="2447956"/>
    <lineage>
        <taxon>Eukaryota</taxon>
        <taxon>Fungi</taxon>
        <taxon>Dikarya</taxon>
        <taxon>Basidiomycota</taxon>
        <taxon>Agaricomycotina</taxon>
        <taxon>Agaricomycetes</taxon>
        <taxon>Polyporales</taxon>
        <taxon>Steccherinaceae</taxon>
        <taxon>Antrodiella</taxon>
    </lineage>
</organism>
<evidence type="ECO:0000256" key="5">
    <source>
        <dbReference type="ARBA" id="ARBA00022889"/>
    </source>
</evidence>
<evidence type="ECO:0000256" key="10">
    <source>
        <dbReference type="SAM" id="MobiDB-lite"/>
    </source>
</evidence>
<keyword evidence="12" id="KW-1185">Reference proteome</keyword>
<feature type="region of interest" description="Disordered" evidence="10">
    <location>
        <begin position="478"/>
        <end position="523"/>
    </location>
</feature>
<evidence type="ECO:0000256" key="2">
    <source>
        <dbReference type="ARBA" id="ARBA00004300"/>
    </source>
</evidence>
<evidence type="ECO:0000256" key="6">
    <source>
        <dbReference type="ARBA" id="ARBA00022949"/>
    </source>
</evidence>
<keyword evidence="8" id="KW-0206">Cytoskeleton</keyword>
<dbReference type="PANTHER" id="PTHR46507:SF4">
    <property type="entry name" value="SSX FAMILY MEMBER 2 INTERACTING PROTEIN"/>
    <property type="match status" value="1"/>
</dbReference>
<dbReference type="InterPro" id="IPR021622">
    <property type="entry name" value="Afadin/alpha-actinin-bd"/>
</dbReference>
<proteinExistence type="inferred from homology"/>
<keyword evidence="6" id="KW-0965">Cell junction</keyword>
<dbReference type="GO" id="GO:0007155">
    <property type="term" value="P:cell adhesion"/>
    <property type="evidence" value="ECO:0007669"/>
    <property type="project" value="UniProtKB-KW"/>
</dbReference>
<protein>
    <recommendedName>
        <fullName evidence="13">Afadin and alpha-actinin-binding-domain-containing protein</fullName>
    </recommendedName>
</protein>
<sequence length="850" mass="93238">MATPKKKSVVHWALDASLSDFGSPFSEGSSAESTSSTSSLQYINSQLLAHGFTQNPGLSLDGLQKEDSERVVKCLLGMLSQRIEDMSRTEDLSAKIRTLSYEHERLMSMYKTATDRAGNAEREMNTHKSRLASATLNLQNTETAHKRTMTELQKLRTTLQGLRTQHAAEMKKVEKEKDRIMERWNKLSDAQAKLGSTPSGINFANSQIVEASDVQMRGKGQGFLELSLEQAERSRKDLADETRNLRGIVISAANELQRIMYTTQKLSTSEAIDEPSLIPSTSLFPLSPANAARDKVTSLLNSTRELSERLAQSHAISQSSPTSVSAVKQEASAKEQVDRAEVEKLQNAVKALRTELSEAQKQSATYAAQAHDLLERFSAEQLIMQGNMTKTRTEEEKGLLDQRIQELEEDQRKFSETAVKLGKEKAALEAERIRFLEEKRSWEVERMLNEIPSRHRIPSTSTQPMIENLVPAAEEEVLDRSHRRSPRKVSHKVKSSGALTKVEKKTTRISRRSSGLGLSPKKQTKVIPSFETEVIPSTSSIPEFKLSMTPTKTQLPPVTSAFVLPPPSPASTFNTQDVLLSSAFAAPISKLDIPSASNSIPLSQSDDLVTRPQPEASSSSLPSSNSAPSLGVQADPAIANTPSRRPFPMAKPFTARMIHAYSPVKPSPLSRILMLANSPESPENRIPSLGSLSDENESPGISPTPGEPMTFGAMRSLAAELGVSDDDDDAGEQPPLREKQTKQHNKTERRVPVKDKGKARADERRTGSSRHRGATTATLEKENKTRHHRSDDDRKVSTLAVAKKSSRSASTSKASSTVIPPKIVAKVKGGARRVPIDSAEAAIMAPAWKG</sequence>
<feature type="coiled-coil region" evidence="9">
    <location>
        <begin position="110"/>
        <end position="183"/>
    </location>
</feature>
<feature type="compositionally biased region" description="Basic and acidic residues" evidence="10">
    <location>
        <begin position="779"/>
        <end position="796"/>
    </location>
</feature>
<feature type="compositionally biased region" description="Low complexity" evidence="10">
    <location>
        <begin position="807"/>
        <end position="817"/>
    </location>
</feature>
<feature type="compositionally biased region" description="Polar residues" evidence="10">
    <location>
        <begin position="314"/>
        <end position="326"/>
    </location>
</feature>
<feature type="compositionally biased region" description="Basic and acidic residues" evidence="10">
    <location>
        <begin position="735"/>
        <end position="766"/>
    </location>
</feature>
<comment type="caution">
    <text evidence="11">The sequence shown here is derived from an EMBL/GenBank/DDBJ whole genome shotgun (WGS) entry which is preliminary data.</text>
</comment>
<feature type="region of interest" description="Disordered" evidence="10">
    <location>
        <begin position="312"/>
        <end position="338"/>
    </location>
</feature>
<keyword evidence="4" id="KW-0963">Cytoplasm</keyword>
<evidence type="ECO:0008006" key="13">
    <source>
        <dbReference type="Google" id="ProtNLM"/>
    </source>
</evidence>
<keyword evidence="5" id="KW-0130">Cell adhesion</keyword>
<feature type="compositionally biased region" description="Low complexity" evidence="10">
    <location>
        <begin position="616"/>
        <end position="630"/>
    </location>
</feature>
<comment type="subcellular location">
    <subcellularLocation>
        <location evidence="1">Cell junction</location>
    </subcellularLocation>
    <subcellularLocation>
        <location evidence="2">Cytoplasm</location>
        <location evidence="2">Cytoskeleton</location>
        <location evidence="2">Microtubule organizing center</location>
        <location evidence="2">Centrosome</location>
    </subcellularLocation>
</comment>
<evidence type="ECO:0000256" key="9">
    <source>
        <dbReference type="SAM" id="Coils"/>
    </source>
</evidence>
<gene>
    <name evidence="11" type="ORF">EUX98_g7212</name>
</gene>
<feature type="region of interest" description="Disordered" evidence="10">
    <location>
        <begin position="602"/>
        <end position="646"/>
    </location>
</feature>
<evidence type="ECO:0000256" key="7">
    <source>
        <dbReference type="ARBA" id="ARBA00023054"/>
    </source>
</evidence>
<comment type="similarity">
    <text evidence="3">Belongs to the ADIP family.</text>
</comment>
<dbReference type="PANTHER" id="PTHR46507">
    <property type="entry name" value="AFADIN- AND ALPHA-ACTININ-BINDING PROTEIN"/>
    <property type="match status" value="1"/>
</dbReference>
<feature type="region of interest" description="Disordered" evidence="10">
    <location>
        <begin position="679"/>
        <end position="817"/>
    </location>
</feature>
<evidence type="ECO:0000313" key="11">
    <source>
        <dbReference type="EMBL" id="THH26975.1"/>
    </source>
</evidence>
<evidence type="ECO:0000256" key="4">
    <source>
        <dbReference type="ARBA" id="ARBA00022490"/>
    </source>
</evidence>